<dbReference type="CDD" id="cd02440">
    <property type="entry name" value="AdoMet_MTases"/>
    <property type="match status" value="1"/>
</dbReference>
<dbReference type="InterPro" id="IPR029063">
    <property type="entry name" value="SAM-dependent_MTases_sf"/>
</dbReference>
<keyword evidence="2" id="KW-1185">Reference proteome</keyword>
<protein>
    <recommendedName>
        <fullName evidence="3">Methyltransferase domain-containing protein</fullName>
    </recommendedName>
</protein>
<proteinExistence type="predicted"/>
<dbReference type="Pfam" id="PF01135">
    <property type="entry name" value="PCMT"/>
    <property type="match status" value="1"/>
</dbReference>
<comment type="caution">
    <text evidence="1">The sequence shown here is derived from an EMBL/GenBank/DDBJ whole genome shotgun (WGS) entry which is preliminary data.</text>
</comment>
<evidence type="ECO:0000313" key="1">
    <source>
        <dbReference type="EMBL" id="KAL2074999.1"/>
    </source>
</evidence>
<evidence type="ECO:0008006" key="3">
    <source>
        <dbReference type="Google" id="ProtNLM"/>
    </source>
</evidence>
<organism evidence="1 2">
    <name type="scientific">Oculimacula yallundae</name>
    <dbReference type="NCBI Taxonomy" id="86028"/>
    <lineage>
        <taxon>Eukaryota</taxon>
        <taxon>Fungi</taxon>
        <taxon>Dikarya</taxon>
        <taxon>Ascomycota</taxon>
        <taxon>Pezizomycotina</taxon>
        <taxon>Leotiomycetes</taxon>
        <taxon>Helotiales</taxon>
        <taxon>Ploettnerulaceae</taxon>
        <taxon>Oculimacula</taxon>
    </lineage>
</organism>
<dbReference type="Proteomes" id="UP001595075">
    <property type="component" value="Unassembled WGS sequence"/>
</dbReference>
<gene>
    <name evidence="1" type="ORF">VTL71DRAFT_8779</name>
</gene>
<accession>A0ABR4CYL1</accession>
<sequence>MSTSPSLTNSNPNPKSKTTTAQLALHFIEDRSDPSTSSDSLISQLAHRQELIAYWDIKEGSRVLEIGCGQGDTTVALADAVGETGSVVALDPGSPDYGSPSTLLQAQSHILSTPLGPRITFHFTSPLTYLQSYAGPPFTHIVLSHCIYYFASPHDLPLLLSAILPHAKDSKLCIAEWSLHASRINQVPHVLTALLWSTLESKREVGSDGNVRTVFSPVQIVQSVLETKLPSGTNTETASRIDVEQEEKVSSFRLVKQATFPSNPGLQDPFWEVSYLLSTRVKEVAALRERMGSGKLHISEAEIVVVEAAYDAIEAMVGSLEGGVKGVKWGAFVDIRLTEVLHKLRIAMT</sequence>
<name>A0ABR4CYL1_9HELO</name>
<reference evidence="1 2" key="1">
    <citation type="journal article" date="2024" name="Commun. Biol.">
        <title>Comparative genomic analysis of thermophilic fungi reveals convergent evolutionary adaptations and gene losses.</title>
        <authorList>
            <person name="Steindorff A.S."/>
            <person name="Aguilar-Pontes M.V."/>
            <person name="Robinson A.J."/>
            <person name="Andreopoulos B."/>
            <person name="LaButti K."/>
            <person name="Kuo A."/>
            <person name="Mondo S."/>
            <person name="Riley R."/>
            <person name="Otillar R."/>
            <person name="Haridas S."/>
            <person name="Lipzen A."/>
            <person name="Grimwood J."/>
            <person name="Schmutz J."/>
            <person name="Clum A."/>
            <person name="Reid I.D."/>
            <person name="Moisan M.C."/>
            <person name="Butler G."/>
            <person name="Nguyen T.T.M."/>
            <person name="Dewar K."/>
            <person name="Conant G."/>
            <person name="Drula E."/>
            <person name="Henrissat B."/>
            <person name="Hansel C."/>
            <person name="Singer S."/>
            <person name="Hutchinson M.I."/>
            <person name="de Vries R.P."/>
            <person name="Natvig D.O."/>
            <person name="Powell A.J."/>
            <person name="Tsang A."/>
            <person name="Grigoriev I.V."/>
        </authorList>
    </citation>
    <scope>NUCLEOTIDE SEQUENCE [LARGE SCALE GENOMIC DNA]</scope>
    <source>
        <strain evidence="1 2">CBS 494.80</strain>
    </source>
</reference>
<evidence type="ECO:0000313" key="2">
    <source>
        <dbReference type="Proteomes" id="UP001595075"/>
    </source>
</evidence>
<dbReference type="SUPFAM" id="SSF53335">
    <property type="entry name" value="S-adenosyl-L-methionine-dependent methyltransferases"/>
    <property type="match status" value="1"/>
</dbReference>
<dbReference type="Gene3D" id="3.40.50.150">
    <property type="entry name" value="Vaccinia Virus protein VP39"/>
    <property type="match status" value="1"/>
</dbReference>
<dbReference type="EMBL" id="JAZHXI010000002">
    <property type="protein sequence ID" value="KAL2074999.1"/>
    <property type="molecule type" value="Genomic_DNA"/>
</dbReference>